<dbReference type="InterPro" id="IPR038296">
    <property type="entry name" value="ParD_sf"/>
</dbReference>
<evidence type="ECO:0000256" key="2">
    <source>
        <dbReference type="ARBA" id="ARBA00017940"/>
    </source>
</evidence>
<dbReference type="RefSeq" id="WP_262567744.1">
    <property type="nucleotide sequence ID" value="NZ_JAPFCC010000001.1"/>
</dbReference>
<dbReference type="EMBL" id="JAPFCC010000001">
    <property type="protein sequence ID" value="MCW7552836.1"/>
    <property type="molecule type" value="Genomic_DNA"/>
</dbReference>
<dbReference type="Gene3D" id="6.10.10.120">
    <property type="entry name" value="Antitoxin ParD1-like"/>
    <property type="match status" value="1"/>
</dbReference>
<dbReference type="InterPro" id="IPR010985">
    <property type="entry name" value="Ribbon_hlx_hlx"/>
</dbReference>
<evidence type="ECO:0000313" key="7">
    <source>
        <dbReference type="Proteomes" id="UP001209854"/>
    </source>
</evidence>
<keyword evidence="3" id="KW-1277">Toxin-antitoxin system</keyword>
<name>A0ABT3MWG5_9GAMM</name>
<protein>
    <recommendedName>
        <fullName evidence="2">Antitoxin ParD</fullName>
    </recommendedName>
</protein>
<sequence length="81" mass="9072">MARTQTISLGDELQSYAQKLVDSGAYSSVSEVVREALRNLREQKASSSLEQLRNMIDEGDSSGAPVDLEVEQFLSRMKKHR</sequence>
<dbReference type="SUPFAM" id="SSF47598">
    <property type="entry name" value="Ribbon-helix-helix"/>
    <property type="match status" value="1"/>
</dbReference>
<evidence type="ECO:0000313" key="5">
    <source>
        <dbReference type="EMBL" id="MCW7552836.1"/>
    </source>
</evidence>
<reference evidence="6 7" key="1">
    <citation type="submission" date="2022-10" db="EMBL/GenBank/DDBJ databases">
        <title>High-quality genome sequences of two octocoral-associated bacteria, Endozoicomonas euniceicola EF212 and Endozoicomonas gorgoniicola PS125.</title>
        <authorList>
            <person name="Chiou Y.-J."/>
            <person name="Chen Y.-H."/>
        </authorList>
    </citation>
    <scope>NUCLEOTIDE SEQUENCE [LARGE SCALE GENOMIC DNA]</scope>
    <source>
        <strain evidence="6 7">PS125</strain>
    </source>
</reference>
<dbReference type="EMBL" id="JAPFCC010000001">
    <property type="protein sequence ID" value="MCW7553718.1"/>
    <property type="molecule type" value="Genomic_DNA"/>
</dbReference>
<dbReference type="NCBIfam" id="TIGR02606">
    <property type="entry name" value="antidote_CC2985"/>
    <property type="match status" value="1"/>
</dbReference>
<comment type="similarity">
    <text evidence="1">Belongs to the ParD antitoxin family.</text>
</comment>
<keyword evidence="7" id="KW-1185">Reference proteome</keyword>
<comment type="caution">
    <text evidence="6">The sequence shown here is derived from an EMBL/GenBank/DDBJ whole genome shotgun (WGS) entry which is preliminary data.</text>
</comment>
<gene>
    <name evidence="5" type="ORF">NX722_09310</name>
    <name evidence="6" type="ORF">NX722_13980</name>
</gene>
<dbReference type="CDD" id="cd22231">
    <property type="entry name" value="RHH_NikR_HicB-like"/>
    <property type="match status" value="1"/>
</dbReference>
<evidence type="ECO:0000256" key="1">
    <source>
        <dbReference type="ARBA" id="ARBA00008580"/>
    </source>
</evidence>
<comment type="function">
    <text evidence="4">Antitoxin component of a type II toxin-antitoxin (TA) system. Neutralizes the effect of toxin ParE.</text>
</comment>
<organism evidence="6 7">
    <name type="scientific">Endozoicomonas gorgoniicola</name>
    <dbReference type="NCBI Taxonomy" id="1234144"/>
    <lineage>
        <taxon>Bacteria</taxon>
        <taxon>Pseudomonadati</taxon>
        <taxon>Pseudomonadota</taxon>
        <taxon>Gammaproteobacteria</taxon>
        <taxon>Oceanospirillales</taxon>
        <taxon>Endozoicomonadaceae</taxon>
        <taxon>Endozoicomonas</taxon>
    </lineage>
</organism>
<dbReference type="PANTHER" id="PTHR36582">
    <property type="entry name" value="ANTITOXIN PARD"/>
    <property type="match status" value="1"/>
</dbReference>
<dbReference type="Proteomes" id="UP001209854">
    <property type="component" value="Unassembled WGS sequence"/>
</dbReference>
<evidence type="ECO:0000256" key="3">
    <source>
        <dbReference type="ARBA" id="ARBA00022649"/>
    </source>
</evidence>
<accession>A0ABT3MWG5</accession>
<dbReference type="PANTHER" id="PTHR36582:SF2">
    <property type="entry name" value="ANTITOXIN PARD"/>
    <property type="match status" value="1"/>
</dbReference>
<dbReference type="InterPro" id="IPR022789">
    <property type="entry name" value="ParD"/>
</dbReference>
<proteinExistence type="inferred from homology"/>
<dbReference type="Pfam" id="PF03693">
    <property type="entry name" value="ParD_antitoxin"/>
    <property type="match status" value="1"/>
</dbReference>
<evidence type="ECO:0000313" key="6">
    <source>
        <dbReference type="EMBL" id="MCW7553718.1"/>
    </source>
</evidence>
<evidence type="ECO:0000256" key="4">
    <source>
        <dbReference type="ARBA" id="ARBA00037106"/>
    </source>
</evidence>